<gene>
    <name evidence="2" type="ORF">DCAR_0417072</name>
</gene>
<proteinExistence type="predicted"/>
<dbReference type="Proteomes" id="UP000077755">
    <property type="component" value="Chromosome 4"/>
</dbReference>
<accession>A0AAF0WZF3</accession>
<dbReference type="PANTHER" id="PTHR33070">
    <property type="entry name" value="OS06G0725500 PROTEIN"/>
    <property type="match status" value="1"/>
</dbReference>
<evidence type="ECO:0000313" key="2">
    <source>
        <dbReference type="EMBL" id="WOG97731.1"/>
    </source>
</evidence>
<reference evidence="2" key="2">
    <citation type="submission" date="2022-03" db="EMBL/GenBank/DDBJ databases">
        <title>Draft title - Genomic analysis of global carrot germplasm unveils the trajectory of domestication and the origin of high carotenoid orange carrot.</title>
        <authorList>
            <person name="Iorizzo M."/>
            <person name="Ellison S."/>
            <person name="Senalik D."/>
            <person name="Macko-Podgorni A."/>
            <person name="Grzebelus D."/>
            <person name="Bostan H."/>
            <person name="Rolling W."/>
            <person name="Curaba J."/>
            <person name="Simon P."/>
        </authorList>
    </citation>
    <scope>NUCLEOTIDE SEQUENCE</scope>
    <source>
        <tissue evidence="2">Leaf</tissue>
    </source>
</reference>
<organism evidence="2 3">
    <name type="scientific">Daucus carota subsp. sativus</name>
    <name type="common">Carrot</name>
    <dbReference type="NCBI Taxonomy" id="79200"/>
    <lineage>
        <taxon>Eukaryota</taxon>
        <taxon>Viridiplantae</taxon>
        <taxon>Streptophyta</taxon>
        <taxon>Embryophyta</taxon>
        <taxon>Tracheophyta</taxon>
        <taxon>Spermatophyta</taxon>
        <taxon>Magnoliopsida</taxon>
        <taxon>eudicotyledons</taxon>
        <taxon>Gunneridae</taxon>
        <taxon>Pentapetalae</taxon>
        <taxon>asterids</taxon>
        <taxon>campanulids</taxon>
        <taxon>Apiales</taxon>
        <taxon>Apiaceae</taxon>
        <taxon>Apioideae</taxon>
        <taxon>Scandiceae</taxon>
        <taxon>Daucinae</taxon>
        <taxon>Daucus</taxon>
        <taxon>Daucus sect. Daucus</taxon>
    </lineage>
</organism>
<evidence type="ECO:0000256" key="1">
    <source>
        <dbReference type="SAM" id="MobiDB-lite"/>
    </source>
</evidence>
<dbReference type="GO" id="GO:0048364">
    <property type="term" value="P:root development"/>
    <property type="evidence" value="ECO:0007669"/>
    <property type="project" value="InterPro"/>
</dbReference>
<dbReference type="GO" id="GO:0048367">
    <property type="term" value="P:shoot system development"/>
    <property type="evidence" value="ECO:0007669"/>
    <property type="project" value="InterPro"/>
</dbReference>
<feature type="compositionally biased region" description="Polar residues" evidence="1">
    <location>
        <begin position="6"/>
        <end position="19"/>
    </location>
</feature>
<dbReference type="Pfam" id="PF03087">
    <property type="entry name" value="BPS1"/>
    <property type="match status" value="1"/>
</dbReference>
<reference evidence="2" key="1">
    <citation type="journal article" date="2016" name="Nat. Genet.">
        <title>A high-quality carrot genome assembly provides new insights into carotenoid accumulation and asterid genome evolution.</title>
        <authorList>
            <person name="Iorizzo M."/>
            <person name="Ellison S."/>
            <person name="Senalik D."/>
            <person name="Zeng P."/>
            <person name="Satapoomin P."/>
            <person name="Huang J."/>
            <person name="Bowman M."/>
            <person name="Iovene M."/>
            <person name="Sanseverino W."/>
            <person name="Cavagnaro P."/>
            <person name="Yildiz M."/>
            <person name="Macko-Podgorni A."/>
            <person name="Moranska E."/>
            <person name="Grzebelus E."/>
            <person name="Grzebelus D."/>
            <person name="Ashrafi H."/>
            <person name="Zheng Z."/>
            <person name="Cheng S."/>
            <person name="Spooner D."/>
            <person name="Van Deynze A."/>
            <person name="Simon P."/>
        </authorList>
    </citation>
    <scope>NUCLEOTIDE SEQUENCE</scope>
    <source>
        <tissue evidence="2">Leaf</tissue>
    </source>
</reference>
<keyword evidence="3" id="KW-1185">Reference proteome</keyword>
<dbReference type="AlphaFoldDB" id="A0AAF0WZF3"/>
<name>A0AAF0WZF3_DAUCS</name>
<evidence type="ECO:0000313" key="3">
    <source>
        <dbReference type="Proteomes" id="UP000077755"/>
    </source>
</evidence>
<dbReference type="InterPro" id="IPR004320">
    <property type="entry name" value="BPS1_pln"/>
</dbReference>
<sequence>MEACTATTKKMNHSRSISLPSRPHPSVANVEEHLCRVRSSNAASTSSLCNKLTGLGDLFGCLDDLLQLQTVQSCDSEVVLGASIRLLDLCNSAKDAFSQIRASGQDLESALRRREADVSSKVGNYLICVKKVNKMVSKSFVNFKKSQDKKSNESSAILKVLKEVEEVSVSVFQSLFSSVFPANETSKQNRWSMVFKSTQSKRVHEASKDNEVQKIHLNLQALYQQKRNKQSDLLRIQETQKCLMALDMNMQQVEEDLDCIYRSLIKTRVSVLNVVNQ</sequence>
<feature type="region of interest" description="Disordered" evidence="1">
    <location>
        <begin position="6"/>
        <end position="25"/>
    </location>
</feature>
<dbReference type="PANTHER" id="PTHR33070:SF129">
    <property type="entry name" value="DUF241 DOMAIN PROTEIN"/>
    <property type="match status" value="1"/>
</dbReference>
<dbReference type="EMBL" id="CP093346">
    <property type="protein sequence ID" value="WOG97731.1"/>
    <property type="molecule type" value="Genomic_DNA"/>
</dbReference>
<dbReference type="KEGG" id="dcr:108218147"/>
<protein>
    <submittedName>
        <fullName evidence="2">Uncharacterized protein</fullName>
    </submittedName>
</protein>